<dbReference type="GO" id="GO:0005524">
    <property type="term" value="F:ATP binding"/>
    <property type="evidence" value="ECO:0007669"/>
    <property type="project" value="UniProtKB-KW"/>
</dbReference>
<dbReference type="Proteomes" id="UP000246352">
    <property type="component" value="Unassembled WGS sequence"/>
</dbReference>
<dbReference type="Gene3D" id="3.30.450.350">
    <property type="entry name" value="CHASE domain"/>
    <property type="match status" value="1"/>
</dbReference>
<reference evidence="13 14" key="1">
    <citation type="submission" date="2018-05" db="EMBL/GenBank/DDBJ databases">
        <title>Genomic Encyclopedia of Type Strains, Phase IV (KMG-IV): sequencing the most valuable type-strain genomes for metagenomic binning, comparative biology and taxonomic classification.</title>
        <authorList>
            <person name="Goeker M."/>
        </authorList>
    </citation>
    <scope>NUCLEOTIDE SEQUENCE [LARGE SCALE GENOMIC DNA]</scope>
    <source>
        <strain evidence="13 14">DSM 16791</strain>
    </source>
</reference>
<dbReference type="InterPro" id="IPR006189">
    <property type="entry name" value="CHASE_dom"/>
</dbReference>
<evidence type="ECO:0000256" key="2">
    <source>
        <dbReference type="ARBA" id="ARBA00004370"/>
    </source>
</evidence>
<name>A0A317PT85_9HYPH</name>
<dbReference type="SMART" id="SM00911">
    <property type="entry name" value="HWE_HK"/>
    <property type="match status" value="1"/>
</dbReference>
<dbReference type="AlphaFoldDB" id="A0A317PT85"/>
<feature type="domain" description="CHASE" evidence="12">
    <location>
        <begin position="128"/>
        <end position="284"/>
    </location>
</feature>
<keyword evidence="7" id="KW-0547">Nucleotide-binding</keyword>
<dbReference type="EC" id="2.7.13.3" evidence="3"/>
<protein>
    <recommendedName>
        <fullName evidence="3">histidine kinase</fullName>
        <ecNumber evidence="3">2.7.13.3</ecNumber>
    </recommendedName>
</protein>
<organism evidence="13 14">
    <name type="scientific">Hoeflea marina</name>
    <dbReference type="NCBI Taxonomy" id="274592"/>
    <lineage>
        <taxon>Bacteria</taxon>
        <taxon>Pseudomonadati</taxon>
        <taxon>Pseudomonadota</taxon>
        <taxon>Alphaproteobacteria</taxon>
        <taxon>Hyphomicrobiales</taxon>
        <taxon>Rhizobiaceae</taxon>
        <taxon>Hoeflea</taxon>
    </lineage>
</organism>
<evidence type="ECO:0000259" key="12">
    <source>
        <dbReference type="PROSITE" id="PS50839"/>
    </source>
</evidence>
<dbReference type="GO" id="GO:0007165">
    <property type="term" value="P:signal transduction"/>
    <property type="evidence" value="ECO:0007669"/>
    <property type="project" value="UniProtKB-ARBA"/>
</dbReference>
<evidence type="ECO:0000256" key="4">
    <source>
        <dbReference type="ARBA" id="ARBA00022553"/>
    </source>
</evidence>
<keyword evidence="11" id="KW-0472">Membrane</keyword>
<evidence type="ECO:0000313" key="13">
    <source>
        <dbReference type="EMBL" id="PWW02024.1"/>
    </source>
</evidence>
<evidence type="ECO:0000313" key="14">
    <source>
        <dbReference type="Proteomes" id="UP000246352"/>
    </source>
</evidence>
<evidence type="ECO:0000256" key="5">
    <source>
        <dbReference type="ARBA" id="ARBA00022679"/>
    </source>
</evidence>
<keyword evidence="4" id="KW-0597">Phosphoprotein</keyword>
<dbReference type="InterPro" id="IPR011102">
    <property type="entry name" value="Sig_transdc_His_kinase_HWE"/>
</dbReference>
<dbReference type="Gene3D" id="3.30.565.10">
    <property type="entry name" value="Histidine kinase-like ATPase, C-terminal domain"/>
    <property type="match status" value="1"/>
</dbReference>
<keyword evidence="5" id="KW-0808">Transferase</keyword>
<dbReference type="GO" id="GO:0004673">
    <property type="term" value="F:protein histidine kinase activity"/>
    <property type="evidence" value="ECO:0007669"/>
    <property type="project" value="UniProtKB-EC"/>
</dbReference>
<dbReference type="GO" id="GO:0016020">
    <property type="term" value="C:membrane"/>
    <property type="evidence" value="ECO:0007669"/>
    <property type="project" value="UniProtKB-SubCell"/>
</dbReference>
<gene>
    <name evidence="13" type="ORF">DFR52_102689</name>
</gene>
<sequence>MRRILPGVIFASVASVGLLMAAASWFAVDQANRINFSAVADEAVRRISDRVESHILLIRSTGAFFAASGRVVSRTELARYVEELRLSDAYAGVQGIGFARLVPAQPDGDSAVSAEIGGNYGVDVTPWPPTDQPDRAVVTMLEPATDRNLIAMGYDMYANSARRSAMDLAVKTGSVQASGRVELVQNQSQPKQAGFLIYSPFYGPQGGKPGARPIGFVYSPFRANDLFSVALNRSPDLPIRITIYDTTASEQNLLFRSEGMTAVDAEQYKVSTTLPVAGRRWIIEARPSPDYVPPADQSRSYILAIVSILLAAALALSSRAQQQAVMVGEDLQKQTQKNLNDRELLLQEMKHRIKNMIARVMAMARQTARNSADIDQFTTSFIARLDAMATSQDLLARSKWQRADLRTLLVQELRQVFGEGLDETRLSGPAVQLNEAATQAFGLTFHELATNGLKYGFARNADGELSVRWVFETAGNDSNLVLNWTERCENEIPETQAVVGGRAGGFGTRLIDATMRIELGGTIERNLGPRGLTVAITVPVKKIQPGT</sequence>
<evidence type="ECO:0000256" key="11">
    <source>
        <dbReference type="ARBA" id="ARBA00023136"/>
    </source>
</evidence>
<dbReference type="PANTHER" id="PTHR41523:SF8">
    <property type="entry name" value="ETHYLENE RESPONSE SENSOR PROTEIN"/>
    <property type="match status" value="1"/>
</dbReference>
<accession>A0A317PT85</accession>
<comment type="catalytic activity">
    <reaction evidence="1">
        <text>ATP + protein L-histidine = ADP + protein N-phospho-L-histidine.</text>
        <dbReference type="EC" id="2.7.13.3"/>
    </reaction>
</comment>
<keyword evidence="9" id="KW-0067">ATP-binding</keyword>
<dbReference type="InterPro" id="IPR036890">
    <property type="entry name" value="HATPase_C_sf"/>
</dbReference>
<dbReference type="PROSITE" id="PS50839">
    <property type="entry name" value="CHASE"/>
    <property type="match status" value="1"/>
</dbReference>
<comment type="caution">
    <text evidence="13">The sequence shown here is derived from an EMBL/GenBank/DDBJ whole genome shotgun (WGS) entry which is preliminary data.</text>
</comment>
<keyword evidence="6" id="KW-0812">Transmembrane</keyword>
<dbReference type="SMART" id="SM01079">
    <property type="entry name" value="CHASE"/>
    <property type="match status" value="1"/>
</dbReference>
<evidence type="ECO:0000256" key="7">
    <source>
        <dbReference type="ARBA" id="ARBA00022741"/>
    </source>
</evidence>
<evidence type="ECO:0000256" key="8">
    <source>
        <dbReference type="ARBA" id="ARBA00022777"/>
    </source>
</evidence>
<evidence type="ECO:0000256" key="9">
    <source>
        <dbReference type="ARBA" id="ARBA00022840"/>
    </source>
</evidence>
<comment type="subcellular location">
    <subcellularLocation>
        <location evidence="2">Membrane</location>
    </subcellularLocation>
</comment>
<evidence type="ECO:0000256" key="6">
    <source>
        <dbReference type="ARBA" id="ARBA00022692"/>
    </source>
</evidence>
<dbReference type="InterPro" id="IPR042240">
    <property type="entry name" value="CHASE_sf"/>
</dbReference>
<evidence type="ECO:0000256" key="10">
    <source>
        <dbReference type="ARBA" id="ARBA00022989"/>
    </source>
</evidence>
<dbReference type="Pfam" id="PF07536">
    <property type="entry name" value="HWE_HK"/>
    <property type="match status" value="1"/>
</dbReference>
<keyword evidence="10" id="KW-1133">Transmembrane helix</keyword>
<proteinExistence type="predicted"/>
<dbReference type="EMBL" id="QGTR01000002">
    <property type="protein sequence ID" value="PWW02024.1"/>
    <property type="molecule type" value="Genomic_DNA"/>
</dbReference>
<evidence type="ECO:0000256" key="1">
    <source>
        <dbReference type="ARBA" id="ARBA00000085"/>
    </source>
</evidence>
<dbReference type="Pfam" id="PF03924">
    <property type="entry name" value="CHASE"/>
    <property type="match status" value="1"/>
</dbReference>
<keyword evidence="8" id="KW-0418">Kinase</keyword>
<keyword evidence="14" id="KW-1185">Reference proteome</keyword>
<evidence type="ECO:0000256" key="3">
    <source>
        <dbReference type="ARBA" id="ARBA00012438"/>
    </source>
</evidence>
<dbReference type="PANTHER" id="PTHR41523">
    <property type="entry name" value="TWO-COMPONENT SYSTEM SENSOR PROTEIN"/>
    <property type="match status" value="1"/>
</dbReference>